<sequence length="190" mass="21984">MASTRELADTLPFYPPEGYDSTDQLHSKFAAYTLIPLDHDGQQRFLEDLNTGDMTTSNCVLAPQPDFSGRTLREIYDYHIEEAIKDDNEMHSHFIIVADQEDWKLKGVLVVYLYAGRQLTKHDDEDFEWEATVGVLRCGIDMADCVCCNLEIDNVDWCEEKESEEQEWGGEDPYTNPRYAKYHWNTGELN</sequence>
<evidence type="ECO:0000313" key="2">
    <source>
        <dbReference type="Proteomes" id="UP000030672"/>
    </source>
</evidence>
<organism evidence="1 2">
    <name type="scientific">Aureobasidium melanogenum (strain CBS 110374)</name>
    <name type="common">Aureobasidium pullulans var. melanogenum</name>
    <dbReference type="NCBI Taxonomy" id="1043003"/>
    <lineage>
        <taxon>Eukaryota</taxon>
        <taxon>Fungi</taxon>
        <taxon>Dikarya</taxon>
        <taxon>Ascomycota</taxon>
        <taxon>Pezizomycotina</taxon>
        <taxon>Dothideomycetes</taxon>
        <taxon>Dothideomycetidae</taxon>
        <taxon>Dothideales</taxon>
        <taxon>Saccotheciaceae</taxon>
        <taxon>Aureobasidium</taxon>
    </lineage>
</organism>
<dbReference type="AlphaFoldDB" id="A0A074W2T7"/>
<proteinExistence type="predicted"/>
<protein>
    <submittedName>
        <fullName evidence="1">Uncharacterized protein</fullName>
    </submittedName>
</protein>
<dbReference type="HOGENOM" id="CLU_120065_0_0_1"/>
<keyword evidence="2" id="KW-1185">Reference proteome</keyword>
<evidence type="ECO:0000313" key="1">
    <source>
        <dbReference type="EMBL" id="KEQ64237.1"/>
    </source>
</evidence>
<accession>A0A074W2T7</accession>
<dbReference type="RefSeq" id="XP_040881260.1">
    <property type="nucleotide sequence ID" value="XM_041026172.1"/>
</dbReference>
<dbReference type="GeneID" id="63919545"/>
<reference evidence="1 2" key="1">
    <citation type="journal article" date="2014" name="BMC Genomics">
        <title>Genome sequencing of four Aureobasidium pullulans varieties: biotechnological potential, stress tolerance, and description of new species.</title>
        <authorList>
            <person name="Gostin Ar C."/>
            <person name="Ohm R.A."/>
            <person name="Kogej T."/>
            <person name="Sonjak S."/>
            <person name="Turk M."/>
            <person name="Zajc J."/>
            <person name="Zalar P."/>
            <person name="Grube M."/>
            <person name="Sun H."/>
            <person name="Han J."/>
            <person name="Sharma A."/>
            <person name="Chiniquy J."/>
            <person name="Ngan C.Y."/>
            <person name="Lipzen A."/>
            <person name="Barry K."/>
            <person name="Grigoriev I.V."/>
            <person name="Gunde-Cimerman N."/>
        </authorList>
    </citation>
    <scope>NUCLEOTIDE SEQUENCE [LARGE SCALE GENOMIC DNA]</scope>
    <source>
        <strain evidence="1 2">CBS 110374</strain>
    </source>
</reference>
<name>A0A074W2T7_AURM1</name>
<gene>
    <name evidence="1" type="ORF">M437DRAFT_74074</name>
</gene>
<dbReference type="Proteomes" id="UP000030672">
    <property type="component" value="Unassembled WGS sequence"/>
</dbReference>
<dbReference type="EMBL" id="KL584829">
    <property type="protein sequence ID" value="KEQ64237.1"/>
    <property type="molecule type" value="Genomic_DNA"/>
</dbReference>